<reference evidence="2" key="2">
    <citation type="submission" date="2015-07" db="EMBL/GenBank/DDBJ databases">
        <title>Contrasting host-pathogen interactions and genome evolution in two generalist and specialist microsporidian pathogens of mosquitoes.</title>
        <authorList>
            <consortium name="The Broad Institute Genomics Platform"/>
            <consortium name="The Broad Institute Genome Sequencing Center for Infectious Disease"/>
            <person name="Cuomo C.A."/>
            <person name="Sanscrainte N.D."/>
            <person name="Goldberg J.M."/>
            <person name="Heiman D."/>
            <person name="Young S."/>
            <person name="Zeng Q."/>
            <person name="Becnel J.J."/>
            <person name="Birren B.W."/>
        </authorList>
    </citation>
    <scope>NUCLEOTIDE SEQUENCE [LARGE SCALE GENOMIC DNA]</scope>
    <source>
        <strain evidence="2">USNM 41457</strain>
    </source>
</reference>
<reference evidence="1 2" key="1">
    <citation type="submission" date="2011-08" db="EMBL/GenBank/DDBJ databases">
        <authorList>
            <person name="Liu Z.J."/>
            <person name="Shi F.L."/>
            <person name="Lu J.Q."/>
            <person name="Li M."/>
            <person name="Wang Z.L."/>
        </authorList>
    </citation>
    <scope>NUCLEOTIDE SEQUENCE [LARGE SCALE GENOMIC DNA]</scope>
    <source>
        <strain evidence="1 2">USNM 41457</strain>
    </source>
</reference>
<gene>
    <name evidence="1" type="ORF">EDEG_00908</name>
</gene>
<keyword evidence="2" id="KW-1185">Reference proteome</keyword>
<proteinExistence type="predicted"/>
<comment type="caution">
    <text evidence="1">The sequence shown here is derived from an EMBL/GenBank/DDBJ whole genome shotgun (WGS) entry which is preliminary data.</text>
</comment>
<dbReference type="AlphaFoldDB" id="J9DB54"/>
<dbReference type="HOGENOM" id="CLU_655562_0_0_1"/>
<dbReference type="VEuPathDB" id="MicrosporidiaDB:EDEG_00908"/>
<evidence type="ECO:0000313" key="1">
    <source>
        <dbReference type="EMBL" id="EJW04991.1"/>
    </source>
</evidence>
<evidence type="ECO:0000313" key="2">
    <source>
        <dbReference type="Proteomes" id="UP000003163"/>
    </source>
</evidence>
<dbReference type="InParanoid" id="J9DB54"/>
<sequence length="419" mass="48987">MLKKNPYLRFLSLYAKSWMCTLFLLGLAVGVLYSLDYIKFYNRGILLLKEKSKPWFEGTSYEEANAIIQGHNRIDLGAYLKKDMERQNFLNSFFVSLRERMSEIDNYNSKLFKIVRFNTSSNEQTGFNCALQMLLSCTKYCLHVCNTDYDENNQAFSCKLKKFLCSLFTNNVVDDSLVETDELLTVFSENVAQLDSNTKNKIKDPSKFLILMIELLRKEECAFPEDNDPINVVRANYFKNNLINVNQSKFEKNQNTFQEVSEVIQEIYYELTLTENLNTIFVPKFLSTEIIDSKDSASSKDLHFTKVTKTFSGEYMFVHIDRGMKIDSQGRPNYFSTCVFMEPILSLENHLYVLRSVMTCTSFAEYDANNNYDVYTFSDTFTCRKISKTEVDYVERTEPFKYINTDSVMFIYERVEVVH</sequence>
<organism evidence="1 2">
    <name type="scientific">Edhazardia aedis (strain USNM 41457)</name>
    <name type="common">Microsporidian parasite</name>
    <dbReference type="NCBI Taxonomy" id="1003232"/>
    <lineage>
        <taxon>Eukaryota</taxon>
        <taxon>Fungi</taxon>
        <taxon>Fungi incertae sedis</taxon>
        <taxon>Microsporidia</taxon>
        <taxon>Edhazardia</taxon>
    </lineage>
</organism>
<dbReference type="Proteomes" id="UP000003163">
    <property type="component" value="Unassembled WGS sequence"/>
</dbReference>
<protein>
    <submittedName>
        <fullName evidence="1">Uncharacterized protein</fullName>
    </submittedName>
</protein>
<accession>J9DB54</accession>
<name>J9DB54_EDHAE</name>
<dbReference type="EMBL" id="AFBI03000011">
    <property type="protein sequence ID" value="EJW04991.1"/>
    <property type="molecule type" value="Genomic_DNA"/>
</dbReference>